<dbReference type="Pfam" id="PF01443">
    <property type="entry name" value="Viral_helicase1"/>
    <property type="match status" value="1"/>
</dbReference>
<evidence type="ECO:0000256" key="3">
    <source>
        <dbReference type="ARBA" id="ARBA00022758"/>
    </source>
</evidence>
<dbReference type="GO" id="GO:0003723">
    <property type="term" value="F:RNA binding"/>
    <property type="evidence" value="ECO:0007669"/>
    <property type="project" value="InterPro"/>
</dbReference>
<protein>
    <submittedName>
        <fullName evidence="9">Replicase</fullName>
    </submittedName>
</protein>
<sequence>MSKVPSSFPPNIPRVKIREKYFLFFKGPLTAADTPGRVAHRRRFVVKMCQSLYKATLALPHPSVGVSPRIRGGVPGHIPGTRFLPETVYATPCGSTRPRPASLRAVLAARLAARKLRFAASTNRTRRFSRKPLASSVSPSLKKSPRQHKTDLNDYKKSVPFTPNPLKYAPMRAKPTKPWVGKPRTCQYDDVPTTPLGSVVSAPPVVRSVYKQPSADCFFFSFPDDVEVNVRGIPKVRDAWTLDLKVRSFGHLLSTVKQIVQSHKPGYSSLYTCFSSRCGRVFTRVSDSGKLVFLCDAFNSNCVFSVKAPAFLAHYNFCRKSGPLIPLTAFFRDTVATDGYCYLRHMFECALRLGAPFFLKRCLLGPFPAFSVVRQRLVEIYGESEVFDWIRGSMGKRTFHCAFSGKICRLKPATPVGGFDSDVLPLTLVSERDGSDFDVPSRGFINPRLLFAAFNDVPSFPRKRSVRRAYLSEGNLTKSLDYIVRYLRRYEVGESFIKDQFIDGPYLINLHVMGKGTVRFEVKLYKKIFAWGDLCAPRYTEHWRSVFGNASCVVFEREFANGFCYLTHIFHMSVMTGCRFDELHAKRRLGRFPTFSRLKFYLAKFFGNNSLGTHIIGWFTGKNTFHAHLKKGKLYDVRRMPAHVRIGGEIDIRQSLQLISYREGSHELPAYGFVNPRLRFVPFEEAPVLENPKKILIMRLQERSLVHALDYVVRYVTRYEPTKCFLRTRFLFSVFTIDLFAPVSEEVKIIVKKGKDVYAWGDMMGENYAKHWRCVLNNESYEVEERNFRDGFCYLKHVYHLCAVEGLKFDEKHATQRLRRYPSVAQFRRYVSIFFGKDLLAEYIKGYFVRENVFHADLIDGNLYDLRFMKSRVRIGGDLVVNDASKMKVVNLAFDKVMETKDSIFVKSVEKSMIDFHQDFEELQKSRPKTQVTVALNESQQVALSKAYPEFQISFTHSSLSAHPVAAASRSLENELLHRWARRDYTDIGGDLKNHVVRGHTHVHVCRPVVDPKDAQRREQRLQEYAFCTPTGVDDAKVFEAVKTLTACAQLAHKCDVQSKTLVSVQVYDMNLQSLCEAMILKKAKISYLTMVTPGELIDKRENFYLPLLECEVSVDAANDVVNYAFGSSVYSHRLSAVVEYMKRPFVVIGHNLFTIEMFSIRCDVNYYKITRSEYCPQLSGVKILRYKRADSGITRIRLPVFDAKLKTCSHRCNYIYLETKFVSQVYEYIVNTCTQINSKTFEWAWNYVKCSKSRVVISGKVIHRDVTIPLEHMEAFVAVMLAAGVKARMSAEYFSKKLAVISGDATYAQMIKYAVTEKLKSTLSSLNHKITEYLKAILSDAFDVQFLTQERAFEDVTEYAEVQVAYDLKPFGSVPDNEELNVLVENIEQRLETRKLATVEKRERAKEIREWEEDKKNSSKAIEEKLPLLGSTNVKNNASNAYVPPHRSGTLLGGASSLSARSLLDMFSGYVRKAIEVVYDFCGESMSKLMSKENFFRLGVNLAKIVGSVVSLDLLVNLAKVVLSTTREDVLFLVNQVMKAIAALKLKGKRLASEMDRVYLLLADKVHQTLESAKEKYIVLKTKLFQNFRHGEWREIFCETSMIALSLGFFDYIKYLRGEFSLIHFNIRWLSKMITFSVVGYQHSSLAGACESNLEWHFREMVAYVTANLVIPTGYGNVERLIVMSCAIPSIVRVLLCSFMDEEDGTYVGYVNHALSVNPIYSHLAYKARHFGLSIKEYIRRCVSDVSSRVGESLLNSVSDASGITAVSNAMVDFKTKAKEFLPKMLISKLPFFSEARNFGKNDKAADEEIFYDASDVPGLKGGNRRLLLTTARRWCLALNSLLKGVKTKVNMWKVENEKRSLYNEVMRELNYIVDEGKTSSFALTKFMNIFQNDERIVDAVRARIGSGYNEEEIRGYVDCAAVVMFVRLRRLHSSSIYSKIVEFFAALGSNVRRNFESVSQMVIEKYHKFAELASQKRVRSNAELEHEKPLLCEEREGTSAVEPMDIVDVYDDYFRTYSIDLTTFENVEIRGGLCGGGKLVTLRSAFDAFLRCVSSIRANFRDCVERRHRLSERARRVLREMMKKLGEVVSATGTFTRVNLAKVCCKILALCRGNDEFADRPGLRGGSNTCISILRIFLRNFPFKLAFQCGLVAAEILFPACFGPRLVCSLMLARKAICAVRILRVIEPRFTDLLIYSLRSEHVPESFKEKIEKCLFMSSKYYHIYVNLQEIVSKLRKRASFLQSKPILTCRPVDETHVSRKELAVDVVEALENMERKKMEFLRLRAKLVEDQRSETNKSAFVNELKDYETPEREECEKPNPYTDKMKAVSVEEEANENSAVETKENLRWADLDDSYEDDENERADLVPEIYTNFKDMRRPQLASSSGKPMMDSNKGRMIGMSKFLIQLNLCQDVPMQPPIEYEKKERFFTNSMRDFYYTQRVALFELFTNYHEKYMELVACGFNPTLTSFSHDCDYAVWDNRTKCEYTRNSKVNKLTTTHIWKNNEYVFTKDGFVFSEEAEKYDICIYGEATSFLSANAFLFKQPNAAVTFENASVKLLVYEAPPGGGKTHTLLDIFIEKSLKHHILVLTANKNSSSEIRKKVVSRCEEKKKDAKGQVPNATVLSRRVMTVDSYLINKYAQKCEVLFIDECFMVHAGAILTCLSATKCRAAVFFGDSKQIHYIHRNDYGNSTANQHDIDLFLHPDCRLPGTVSYRCPNDVCLWLAKEYKHDVVSKNKFVEPDVKTMSIVEIDCSEDVPLEEDVKYLTFTQSEKRELQNVLDKKSKITKSAPVVVNTVHEVQGDTFKQVRLVRTKYQEEGPFSSKNHIIVALSRHTHGLKYMVLRGRLYDDTASCVRLAQTLCAEYKNNFYGESSDMSWDMESYPEGNKGAKAVSSPYQSINSFLETVVGGSTQIELGDMSLEMSSQPFESSVDGVTIQEGNTGRRSATHGVQRV</sequence>
<dbReference type="GO" id="GO:0006396">
    <property type="term" value="P:RNA processing"/>
    <property type="evidence" value="ECO:0007669"/>
    <property type="project" value="InterPro"/>
</dbReference>
<proteinExistence type="predicted"/>
<dbReference type="SUPFAM" id="SSF52540">
    <property type="entry name" value="P-loop containing nucleoside triphosphate hydrolases"/>
    <property type="match status" value="1"/>
</dbReference>
<accession>A0A8A0XXG5</accession>
<feature type="domain" description="(+)RNA virus helicase C-terminal" evidence="7">
    <location>
        <begin position="2533"/>
        <end position="2874"/>
    </location>
</feature>
<dbReference type="GO" id="GO:0016556">
    <property type="term" value="P:mRNA modification"/>
    <property type="evidence" value="ECO:0007669"/>
    <property type="project" value="InterPro"/>
</dbReference>
<feature type="domain" description="Alphavirus-like MT" evidence="8">
    <location>
        <begin position="954"/>
        <end position="1142"/>
    </location>
</feature>
<evidence type="ECO:0000256" key="5">
    <source>
        <dbReference type="ARBA" id="ARBA00022840"/>
    </source>
</evidence>
<dbReference type="GO" id="GO:0016787">
    <property type="term" value="F:hydrolase activity"/>
    <property type="evidence" value="ECO:0007669"/>
    <property type="project" value="UniProtKB-KW"/>
</dbReference>
<organism evidence="9">
    <name type="scientific">Fig closterovirus 2</name>
    <dbReference type="NCBI Taxonomy" id="2809011"/>
    <lineage>
        <taxon>Viruses</taxon>
        <taxon>Riboviria</taxon>
        <taxon>Orthornavirae</taxon>
        <taxon>Kitrinoviricota</taxon>
        <taxon>Alsuviricetes</taxon>
        <taxon>Martellivirales</taxon>
        <taxon>Closteroviridae</taxon>
        <taxon>Closterovirus</taxon>
    </lineage>
</organism>
<dbReference type="Gene3D" id="3.40.50.300">
    <property type="entry name" value="P-loop containing nucleotide triphosphate hydrolases"/>
    <property type="match status" value="2"/>
</dbReference>
<keyword evidence="4" id="KW-0378">Hydrolase</keyword>
<dbReference type="PROSITE" id="PS51657">
    <property type="entry name" value="PSRV_HELICASE"/>
    <property type="match status" value="1"/>
</dbReference>
<evidence type="ECO:0000256" key="4">
    <source>
        <dbReference type="ARBA" id="ARBA00022801"/>
    </source>
</evidence>
<dbReference type="PROSITE" id="PS51743">
    <property type="entry name" value="ALPHAVIRUS_MT"/>
    <property type="match status" value="1"/>
</dbReference>
<dbReference type="Pfam" id="PF05533">
    <property type="entry name" value="Peptidase_C42"/>
    <property type="match status" value="3"/>
</dbReference>
<dbReference type="InterPro" id="IPR008749">
    <property type="entry name" value="Peptidase_C42"/>
</dbReference>
<evidence type="ECO:0000256" key="1">
    <source>
        <dbReference type="ARBA" id="ARBA00022679"/>
    </source>
</evidence>
<dbReference type="InterPro" id="IPR027351">
    <property type="entry name" value="(+)RNA_virus_helicase_core_dom"/>
</dbReference>
<dbReference type="GO" id="GO:0075523">
    <property type="term" value="P:viral translational frameshifting"/>
    <property type="evidence" value="ECO:0007669"/>
    <property type="project" value="UniProtKB-KW"/>
</dbReference>
<keyword evidence="1" id="KW-0808">Transferase</keyword>
<dbReference type="GO" id="GO:0008174">
    <property type="term" value="F:mRNA methyltransferase activity"/>
    <property type="evidence" value="ECO:0007669"/>
    <property type="project" value="UniProtKB-UniRule"/>
</dbReference>
<evidence type="ECO:0000313" key="9">
    <source>
        <dbReference type="EMBL" id="QSQ86333.1"/>
    </source>
</evidence>
<dbReference type="EMBL" id="MW489856">
    <property type="protein sequence ID" value="QSQ86333.1"/>
    <property type="molecule type" value="Genomic_RNA"/>
</dbReference>
<keyword evidence="2" id="KW-0547">Nucleotide-binding</keyword>
<keyword evidence="5" id="KW-0067">ATP-binding</keyword>
<dbReference type="Pfam" id="PF01660">
    <property type="entry name" value="Vmethyltransf"/>
    <property type="match status" value="1"/>
</dbReference>
<name>A0A8A0XXG5_9CLOS</name>
<dbReference type="GO" id="GO:0005524">
    <property type="term" value="F:ATP binding"/>
    <property type="evidence" value="ECO:0007669"/>
    <property type="project" value="UniProtKB-KW"/>
</dbReference>
<feature type="region of interest" description="Disordered" evidence="6">
    <location>
        <begin position="128"/>
        <end position="156"/>
    </location>
</feature>
<dbReference type="InterPro" id="IPR027417">
    <property type="entry name" value="P-loop_NTPase"/>
</dbReference>
<keyword evidence="3" id="KW-0688">Ribosomal frameshifting</keyword>
<evidence type="ECO:0000259" key="8">
    <source>
        <dbReference type="PROSITE" id="PS51743"/>
    </source>
</evidence>
<reference evidence="9" key="1">
    <citation type="submission" date="2021-01" db="EMBL/GenBank/DDBJ databases">
        <title>Figuring out RNA genome size: A New Fig closterovirus with the largest plant RNA virus sequence.</title>
        <authorList>
            <person name="Debat H."/>
            <person name="Bejerman N."/>
        </authorList>
    </citation>
    <scope>NUCLEOTIDE SEQUENCE</scope>
    <source>
        <strain evidence="9">Figclos</strain>
    </source>
</reference>
<evidence type="ECO:0000259" key="7">
    <source>
        <dbReference type="PROSITE" id="PS51657"/>
    </source>
</evidence>
<evidence type="ECO:0000256" key="2">
    <source>
        <dbReference type="ARBA" id="ARBA00022741"/>
    </source>
</evidence>
<evidence type="ECO:0000256" key="6">
    <source>
        <dbReference type="SAM" id="MobiDB-lite"/>
    </source>
</evidence>
<dbReference type="InterPro" id="IPR002588">
    <property type="entry name" value="Alphavirus-like_MT_dom"/>
</dbReference>